<dbReference type="RefSeq" id="WP_058265347.1">
    <property type="nucleotide sequence ID" value="NZ_FMYN01000002.1"/>
</dbReference>
<protein>
    <submittedName>
        <fullName evidence="1">Uncharacterized protein</fullName>
    </submittedName>
</protein>
<name>A0A0V8GHJ2_9BACL</name>
<evidence type="ECO:0000313" key="2">
    <source>
        <dbReference type="Proteomes" id="UP000053797"/>
    </source>
</evidence>
<proteinExistence type="predicted"/>
<dbReference type="AlphaFoldDB" id="A0A0V8GHJ2"/>
<gene>
    <name evidence="1" type="ORF">AS033_09670</name>
</gene>
<dbReference type="EMBL" id="LNQL01000002">
    <property type="protein sequence ID" value="KSU49617.1"/>
    <property type="molecule type" value="Genomic_DNA"/>
</dbReference>
<comment type="caution">
    <text evidence="1">The sequence shown here is derived from an EMBL/GenBank/DDBJ whole genome shotgun (WGS) entry which is preliminary data.</text>
</comment>
<dbReference type="OrthoDB" id="2352694at2"/>
<sequence length="159" mass="18807">MKIIYSHEDLLALEDPFEYEVGLPIRIRELPTSVIEEELPDSREQLERLLKEGYTLVIQKPRIPNPPVFARLSVIVENTVMKLYVYEANHCEDALWDVLSENEYNQHWSYFLLKKIEGVRFELPYTNEAQIALKLSNLKINELVHLRFETNQSVTCQWD</sequence>
<evidence type="ECO:0000313" key="1">
    <source>
        <dbReference type="EMBL" id="KSU49617.1"/>
    </source>
</evidence>
<organism evidence="1 2">
    <name type="scientific">Exiguobacterium indicum</name>
    <dbReference type="NCBI Taxonomy" id="296995"/>
    <lineage>
        <taxon>Bacteria</taxon>
        <taxon>Bacillati</taxon>
        <taxon>Bacillota</taxon>
        <taxon>Bacilli</taxon>
        <taxon>Bacillales</taxon>
        <taxon>Bacillales Family XII. Incertae Sedis</taxon>
        <taxon>Exiguobacterium</taxon>
    </lineage>
</organism>
<accession>A0A0V8GHJ2</accession>
<dbReference type="Proteomes" id="UP000053797">
    <property type="component" value="Unassembled WGS sequence"/>
</dbReference>
<reference evidence="1 2" key="1">
    <citation type="journal article" date="2015" name="Int. J. Syst. Evol. Microbiol.">
        <title>Exiguobacterium enclense sp. nov., isolated from sediment.</title>
        <authorList>
            <person name="Dastager S.G."/>
            <person name="Mawlankar R."/>
            <person name="Sonalkar V.V."/>
            <person name="Thorat M.N."/>
            <person name="Mual P."/>
            <person name="Verma A."/>
            <person name="Krishnamurthi S."/>
            <person name="Tang S.K."/>
            <person name="Li W.J."/>
        </authorList>
    </citation>
    <scope>NUCLEOTIDE SEQUENCE [LARGE SCALE GENOMIC DNA]</scope>
    <source>
        <strain evidence="1 2">NIO-1109</strain>
    </source>
</reference>